<evidence type="ECO:0000313" key="4">
    <source>
        <dbReference type="Proteomes" id="UP000544331"/>
    </source>
</evidence>
<feature type="compositionally biased region" description="Basic residues" evidence="1">
    <location>
        <begin position="643"/>
        <end position="652"/>
    </location>
</feature>
<feature type="region of interest" description="Disordered" evidence="1">
    <location>
        <begin position="642"/>
        <end position="668"/>
    </location>
</feature>
<gene>
    <name evidence="3" type="ORF">FMUND_7400</name>
</gene>
<organism evidence="3 4">
    <name type="scientific">Fusarium mundagurra</name>
    <dbReference type="NCBI Taxonomy" id="1567541"/>
    <lineage>
        <taxon>Eukaryota</taxon>
        <taxon>Fungi</taxon>
        <taxon>Dikarya</taxon>
        <taxon>Ascomycota</taxon>
        <taxon>Pezizomycotina</taxon>
        <taxon>Sordariomycetes</taxon>
        <taxon>Hypocreomycetidae</taxon>
        <taxon>Hypocreales</taxon>
        <taxon>Nectriaceae</taxon>
        <taxon>Fusarium</taxon>
        <taxon>Fusarium fujikuroi species complex</taxon>
    </lineage>
</organism>
<proteinExistence type="predicted"/>
<comment type="caution">
    <text evidence="3">The sequence shown here is derived from an EMBL/GenBank/DDBJ whole genome shotgun (WGS) entry which is preliminary data.</text>
</comment>
<protein>
    <submittedName>
        <fullName evidence="3">Uncharacterized protein</fullName>
    </submittedName>
</protein>
<dbReference type="Proteomes" id="UP000544331">
    <property type="component" value="Unassembled WGS sequence"/>
</dbReference>
<accession>A0A8H5YKU9</accession>
<dbReference type="EMBL" id="JAAOAN010000241">
    <property type="protein sequence ID" value="KAF5714485.1"/>
    <property type="molecule type" value="Genomic_DNA"/>
</dbReference>
<evidence type="ECO:0000256" key="2">
    <source>
        <dbReference type="SAM" id="Phobius"/>
    </source>
</evidence>
<reference evidence="3 4" key="1">
    <citation type="submission" date="2020-05" db="EMBL/GenBank/DDBJ databases">
        <title>Identification and distribution of gene clusters putatively required for synthesis of sphingolipid metabolism inhibitors in phylogenetically diverse species of the filamentous fungus Fusarium.</title>
        <authorList>
            <person name="Kim H.-S."/>
            <person name="Busman M."/>
            <person name="Brown D.W."/>
            <person name="Divon H."/>
            <person name="Uhlig S."/>
            <person name="Proctor R.H."/>
        </authorList>
    </citation>
    <scope>NUCLEOTIDE SEQUENCE [LARGE SCALE GENOMIC DNA]</scope>
    <source>
        <strain evidence="3 4">NRRL 66235</strain>
    </source>
</reference>
<sequence length="668" mass="76279">MEIEPEPRAAQAVTAPEARNDTAELGPPQDEPYIEQAFSIESPADAGVSWDQDPGSTSRNVRSSTCPSSLSGRLGQEERADVGARSDSSHNSIDESFQLTHVDDRILLSLIRVQVLSMLGYGADGAPIRSSQSTESRVMGFGFEVSTEEFAGLFWGSGFRINDAWPWNQDVTGVKQYIIEIDGGSTNIQTHWSPAKYFYLQRGDTQQYTAFKSMWFGWCHAAISRQQNDKRKDCIKDLMANPFSCAFSFEEPFGLLHSRWDDYSFGYSASFLTANFRGGYSIRTDHPLHDTIHWQIRYFSPMNETSYDRINCLLSKRQTATIRNGPRRVNLQERRARISFRVLKEAPEIFSILVLTDDETSPDTYHPDKGFDCRIVWKGIQLLGRDSRQPITHFLLEICRVFKFSMEAWEETLDNIDQLVLVKLDDLDDLERVEELMFDNSFNRSRDYFVALQLLRIIDEWLDEARSTVQDMFESRILRDTSIWPDNPNGVFKLAIRSMEERAAAVQSRVRDKKEEINSLRDGLFNATSLRESTKAMALNQAIYVFTVVTVLFTPVSFLAVSYPRCEPQSVSQLTDQTFWALPFLNNPTEGTDVVPVPAAFRNSFIIMPILTYVLVIGVAWFVGKRNSVNAVLGMLREFKQGTGRHPRSKWNMRREEGKKRHGRSPSP</sequence>
<dbReference type="OrthoDB" id="5430750at2759"/>
<keyword evidence="2" id="KW-0472">Membrane</keyword>
<feature type="compositionally biased region" description="Basic and acidic residues" evidence="1">
    <location>
        <begin position="75"/>
        <end position="88"/>
    </location>
</feature>
<keyword evidence="2" id="KW-1133">Transmembrane helix</keyword>
<dbReference type="InterPro" id="IPR002523">
    <property type="entry name" value="MgTranspt_CorA/ZnTranspt_ZntB"/>
</dbReference>
<feature type="compositionally biased region" description="Polar residues" evidence="1">
    <location>
        <begin position="54"/>
        <end position="71"/>
    </location>
</feature>
<name>A0A8H5YKU9_9HYPO</name>
<evidence type="ECO:0000313" key="3">
    <source>
        <dbReference type="EMBL" id="KAF5714485.1"/>
    </source>
</evidence>
<keyword evidence="2" id="KW-0812">Transmembrane</keyword>
<dbReference type="AlphaFoldDB" id="A0A8H5YKU9"/>
<keyword evidence="4" id="KW-1185">Reference proteome</keyword>
<evidence type="ECO:0000256" key="1">
    <source>
        <dbReference type="SAM" id="MobiDB-lite"/>
    </source>
</evidence>
<feature type="transmembrane region" description="Helical" evidence="2">
    <location>
        <begin position="605"/>
        <end position="623"/>
    </location>
</feature>
<dbReference type="Pfam" id="PF01544">
    <property type="entry name" value="CorA"/>
    <property type="match status" value="1"/>
</dbReference>
<feature type="transmembrane region" description="Helical" evidence="2">
    <location>
        <begin position="542"/>
        <end position="563"/>
    </location>
</feature>
<feature type="region of interest" description="Disordered" evidence="1">
    <location>
        <begin position="1"/>
        <end position="91"/>
    </location>
</feature>